<reference evidence="1" key="2">
    <citation type="submission" date="2018-05" db="EMBL/GenBank/DDBJ databases">
        <title>OmerRS3 (Oryza meridionalis Reference Sequence Version 3).</title>
        <authorList>
            <person name="Zhang J."/>
            <person name="Kudrna D."/>
            <person name="Lee S."/>
            <person name="Talag J."/>
            <person name="Welchert J."/>
            <person name="Wing R.A."/>
        </authorList>
    </citation>
    <scope>NUCLEOTIDE SEQUENCE [LARGE SCALE GENOMIC DNA]</scope>
    <source>
        <strain evidence="1">cv. OR44</strain>
    </source>
</reference>
<protein>
    <submittedName>
        <fullName evidence="1">Uncharacterized protein</fullName>
    </submittedName>
</protein>
<proteinExistence type="predicted"/>
<dbReference type="HOGENOM" id="CLU_2310575_0_0_1"/>
<dbReference type="Gramene" id="OMERI01G30330.1">
    <property type="protein sequence ID" value="OMERI01G30330.1"/>
    <property type="gene ID" value="OMERI01G30330"/>
</dbReference>
<dbReference type="EnsemblPlants" id="OMERI01G30330.1">
    <property type="protein sequence ID" value="OMERI01G30330.1"/>
    <property type="gene ID" value="OMERI01G30330"/>
</dbReference>
<sequence>MKDLAGSLNTRFAVIAKLKAWIRIKEKKADVLRNLAGESEIEIHTAIFPNAEKIHHRLWVYRVPCTMSCSANVTLTCMLGKVVRLQCLPLAELLTATVAA</sequence>
<dbReference type="AlphaFoldDB" id="A0A0E0C8M8"/>
<organism evidence="1">
    <name type="scientific">Oryza meridionalis</name>
    <dbReference type="NCBI Taxonomy" id="40149"/>
    <lineage>
        <taxon>Eukaryota</taxon>
        <taxon>Viridiplantae</taxon>
        <taxon>Streptophyta</taxon>
        <taxon>Embryophyta</taxon>
        <taxon>Tracheophyta</taxon>
        <taxon>Spermatophyta</taxon>
        <taxon>Magnoliopsida</taxon>
        <taxon>Liliopsida</taxon>
        <taxon>Poales</taxon>
        <taxon>Poaceae</taxon>
        <taxon>BOP clade</taxon>
        <taxon>Oryzoideae</taxon>
        <taxon>Oryzeae</taxon>
        <taxon>Oryzinae</taxon>
        <taxon>Oryza</taxon>
    </lineage>
</organism>
<reference evidence="1" key="1">
    <citation type="submission" date="2015-04" db="UniProtKB">
        <authorList>
            <consortium name="EnsemblPlants"/>
        </authorList>
    </citation>
    <scope>IDENTIFICATION</scope>
</reference>
<dbReference type="Proteomes" id="UP000008021">
    <property type="component" value="Chromosome 1"/>
</dbReference>
<keyword evidence="2" id="KW-1185">Reference proteome</keyword>
<name>A0A0E0C8M8_9ORYZ</name>
<evidence type="ECO:0000313" key="2">
    <source>
        <dbReference type="Proteomes" id="UP000008021"/>
    </source>
</evidence>
<accession>A0A0E0C8M8</accession>
<evidence type="ECO:0000313" key="1">
    <source>
        <dbReference type="EnsemblPlants" id="OMERI01G30330.1"/>
    </source>
</evidence>